<dbReference type="AlphaFoldDB" id="A0A162ZIM2"/>
<organism evidence="1 2">
    <name type="scientific">Didymella rabiei</name>
    <name type="common">Chickpea ascochyta blight fungus</name>
    <name type="synonym">Mycosphaerella rabiei</name>
    <dbReference type="NCBI Taxonomy" id="5454"/>
    <lineage>
        <taxon>Eukaryota</taxon>
        <taxon>Fungi</taxon>
        <taxon>Dikarya</taxon>
        <taxon>Ascomycota</taxon>
        <taxon>Pezizomycotina</taxon>
        <taxon>Dothideomycetes</taxon>
        <taxon>Pleosporomycetidae</taxon>
        <taxon>Pleosporales</taxon>
        <taxon>Pleosporineae</taxon>
        <taxon>Didymellaceae</taxon>
        <taxon>Ascochyta</taxon>
    </lineage>
</organism>
<name>A0A162ZIM2_DIDRA</name>
<accession>A0A162ZIM2</accession>
<dbReference type="Proteomes" id="UP000076837">
    <property type="component" value="Unassembled WGS sequence"/>
</dbReference>
<gene>
    <name evidence="1" type="ORF">ST47_g8234</name>
</gene>
<proteinExistence type="predicted"/>
<dbReference type="OrthoDB" id="3759633at2759"/>
<protein>
    <submittedName>
        <fullName evidence="1">Uncharacterized protein</fullName>
    </submittedName>
</protein>
<comment type="caution">
    <text evidence="1">The sequence shown here is derived from an EMBL/GenBank/DDBJ whole genome shotgun (WGS) entry which is preliminary data.</text>
</comment>
<dbReference type="EMBL" id="JYNV01000274">
    <property type="protein sequence ID" value="KZM20620.1"/>
    <property type="molecule type" value="Genomic_DNA"/>
</dbReference>
<keyword evidence="2" id="KW-1185">Reference proteome</keyword>
<evidence type="ECO:0000313" key="1">
    <source>
        <dbReference type="EMBL" id="KZM20620.1"/>
    </source>
</evidence>
<reference evidence="1 2" key="1">
    <citation type="journal article" date="2016" name="Sci. Rep.">
        <title>Draft genome sequencing and secretome analysis of fungal phytopathogen Ascochyta rabiei provides insight into the necrotrophic effector repertoire.</title>
        <authorList>
            <person name="Verma S."/>
            <person name="Gazara R.K."/>
            <person name="Nizam S."/>
            <person name="Parween S."/>
            <person name="Chattopadhyay D."/>
            <person name="Verma P.K."/>
        </authorList>
    </citation>
    <scope>NUCLEOTIDE SEQUENCE [LARGE SCALE GENOMIC DNA]</scope>
    <source>
        <strain evidence="1 2">ArDII</strain>
    </source>
</reference>
<sequence length="333" mass="38423">MPAPRYYLQKAMATLLDCVWDPTAQLASMYIFEDMNPFPPKDTPPQDLIGHVWKKPVEDLLDAKDISLRVRDKARGHDFISTSASLTGILHPPKCDWRCQVRHSARVPTPSGFVEYEVQWQFNPDRYWGGRHRMPDHLPEVLRRALLMQNLCEWAAIVLKYSVEAIVKKIDPNSEVLWMAVIPRRRFQFFFGASRTCSTVHSVLLIRSRLAGNLVLDPTGEQYGIPREHRLLPWRVYKKRYVVSPGQWCGEGVWSTGTEAFIHGLEGGEDWPFWESVRDITDANVAAWLPSGDLRVVMNDEGHWKKKAELLERLVAEELYWFLKKPIVDVSCA</sequence>
<evidence type="ECO:0000313" key="2">
    <source>
        <dbReference type="Proteomes" id="UP000076837"/>
    </source>
</evidence>